<evidence type="ECO:0000313" key="1">
    <source>
        <dbReference type="EMBL" id="MBC2836838.1"/>
    </source>
</evidence>
<dbReference type="RefSeq" id="WP_185798443.1">
    <property type="nucleotide sequence ID" value="NZ_JACLQD010000004.1"/>
</dbReference>
<dbReference type="Proteomes" id="UP000555411">
    <property type="component" value="Unassembled WGS sequence"/>
</dbReference>
<name>A0A842ID08_9RHOB</name>
<dbReference type="AlphaFoldDB" id="A0A842ID08"/>
<reference evidence="1 2" key="1">
    <citation type="journal article" date="2017" name="Int. J. Syst. Evol. Microbiol.">
        <title>Gemmobacter straminiformis sp. nov., isolated from an artificial fountain.</title>
        <authorList>
            <person name="Kang J.Y."/>
            <person name="Kim M.J."/>
            <person name="Chun J."/>
            <person name="Son K.P."/>
            <person name="Jahng K.Y."/>
        </authorList>
    </citation>
    <scope>NUCLEOTIDE SEQUENCE [LARGE SCALE GENOMIC DNA]</scope>
    <source>
        <strain evidence="1 2">CAM-8</strain>
    </source>
</reference>
<protein>
    <submittedName>
        <fullName evidence="1">Uncharacterized protein</fullName>
    </submittedName>
</protein>
<gene>
    <name evidence="1" type="ORF">H7F16_15070</name>
</gene>
<proteinExistence type="predicted"/>
<keyword evidence="2" id="KW-1185">Reference proteome</keyword>
<comment type="caution">
    <text evidence="1">The sequence shown here is derived from an EMBL/GenBank/DDBJ whole genome shotgun (WGS) entry which is preliminary data.</text>
</comment>
<sequence length="172" mass="17883">MRLIHLHAPQAKGRRQALAGFAGSQDNPAGAVQLGSDLPCATARARVAACLAAHPMAWIVARGPAVAVFHRVAADHLSLRIAGAVLFDPADWVGADGTIALGQDPLPFPSVIVGACRSEASSVEFALAWGASLVSRVDRTDLLGTPAVRDMILRREASLHPAAPRPALSPQP</sequence>
<accession>A0A842ID08</accession>
<organism evidence="1 2">
    <name type="scientific">Paragemmobacter straminiformis</name>
    <dbReference type="NCBI Taxonomy" id="2045119"/>
    <lineage>
        <taxon>Bacteria</taxon>
        <taxon>Pseudomonadati</taxon>
        <taxon>Pseudomonadota</taxon>
        <taxon>Alphaproteobacteria</taxon>
        <taxon>Rhodobacterales</taxon>
        <taxon>Paracoccaceae</taxon>
        <taxon>Paragemmobacter</taxon>
    </lineage>
</organism>
<evidence type="ECO:0000313" key="2">
    <source>
        <dbReference type="Proteomes" id="UP000555411"/>
    </source>
</evidence>
<dbReference type="EMBL" id="JACLQD010000004">
    <property type="protein sequence ID" value="MBC2836838.1"/>
    <property type="molecule type" value="Genomic_DNA"/>
</dbReference>